<sequence length="151" mass="17457">MAKRSLPKTIAHLKSIGGVQMEFLNKVGDNSKANGFPLVFGKLQTMIAQDYSVGIAFYLKCLGFNRSEADHIWRPFDIRKNEGTDFNKSFETSCSEPHLEMMDYLEKFMNAYVGTPKIAQLWPTILAHDYLMTLYHADEHFLKFFKKIRHS</sequence>
<keyword evidence="2" id="KW-1185">Reference proteome</keyword>
<reference evidence="1" key="1">
    <citation type="submission" date="2021-06" db="EMBL/GenBank/DDBJ databases">
        <title>Parelaphostrongylus tenuis whole genome reference sequence.</title>
        <authorList>
            <person name="Garwood T.J."/>
            <person name="Larsen P.A."/>
            <person name="Fountain-Jones N.M."/>
            <person name="Garbe J.R."/>
            <person name="Macchietto M.G."/>
            <person name="Kania S.A."/>
            <person name="Gerhold R.W."/>
            <person name="Richards J.E."/>
            <person name="Wolf T.M."/>
        </authorList>
    </citation>
    <scope>NUCLEOTIDE SEQUENCE</scope>
    <source>
        <strain evidence="1">MNPRO001-30</strain>
        <tissue evidence="1">Meninges</tissue>
    </source>
</reference>
<comment type="caution">
    <text evidence="1">The sequence shown here is derived from an EMBL/GenBank/DDBJ whole genome shotgun (WGS) entry which is preliminary data.</text>
</comment>
<organism evidence="1 2">
    <name type="scientific">Parelaphostrongylus tenuis</name>
    <name type="common">Meningeal worm</name>
    <dbReference type="NCBI Taxonomy" id="148309"/>
    <lineage>
        <taxon>Eukaryota</taxon>
        <taxon>Metazoa</taxon>
        <taxon>Ecdysozoa</taxon>
        <taxon>Nematoda</taxon>
        <taxon>Chromadorea</taxon>
        <taxon>Rhabditida</taxon>
        <taxon>Rhabditina</taxon>
        <taxon>Rhabditomorpha</taxon>
        <taxon>Strongyloidea</taxon>
        <taxon>Metastrongylidae</taxon>
        <taxon>Parelaphostrongylus</taxon>
    </lineage>
</organism>
<dbReference type="PANTHER" id="PTHR10974:SF75">
    <property type="entry name" value="SULFATASE DOMAIN-CONTAINING PROTEIN"/>
    <property type="match status" value="1"/>
</dbReference>
<dbReference type="GO" id="GO:0005615">
    <property type="term" value="C:extracellular space"/>
    <property type="evidence" value="ECO:0007669"/>
    <property type="project" value="TreeGrafter"/>
</dbReference>
<dbReference type="AlphaFoldDB" id="A0AAD5LVQ8"/>
<dbReference type="Pfam" id="PF02995">
    <property type="entry name" value="DUF229"/>
    <property type="match status" value="2"/>
</dbReference>
<dbReference type="EMBL" id="JAHQIW010000029">
    <property type="protein sequence ID" value="KAJ1345603.1"/>
    <property type="molecule type" value="Genomic_DNA"/>
</dbReference>
<dbReference type="PANTHER" id="PTHR10974">
    <property type="entry name" value="FI08016P-RELATED"/>
    <property type="match status" value="1"/>
</dbReference>
<accession>A0AAD5LVQ8</accession>
<gene>
    <name evidence="1" type="ORF">KIN20_000176</name>
</gene>
<dbReference type="Proteomes" id="UP001196413">
    <property type="component" value="Unassembled WGS sequence"/>
</dbReference>
<proteinExistence type="predicted"/>
<evidence type="ECO:0000313" key="2">
    <source>
        <dbReference type="Proteomes" id="UP001196413"/>
    </source>
</evidence>
<protein>
    <submittedName>
        <fullName evidence="1">Uncharacterized protein</fullName>
    </submittedName>
</protein>
<dbReference type="InterPro" id="IPR004245">
    <property type="entry name" value="DUF229"/>
</dbReference>
<name>A0AAD5LVQ8_PARTN</name>
<evidence type="ECO:0000313" key="1">
    <source>
        <dbReference type="EMBL" id="KAJ1345603.1"/>
    </source>
</evidence>